<evidence type="ECO:0000256" key="1">
    <source>
        <dbReference type="SAM" id="Phobius"/>
    </source>
</evidence>
<gene>
    <name evidence="2" type="ORF">K491DRAFT_681415</name>
</gene>
<sequence>MASQAAGIPLARLLAVVLSVLLFRNRDSGRGLLKGDSWQLDQHREKDAVHLARRHQWQQRAATHVTEINGERLKFDSDGPLTRGKAHSHEHFSFVLAAQQTACAPRQRVRRNDC</sequence>
<keyword evidence="1" id="KW-0472">Membrane</keyword>
<name>A0A6A6SZD9_9PLEO</name>
<dbReference type="EMBL" id="MU004403">
    <property type="protein sequence ID" value="KAF2652407.1"/>
    <property type="molecule type" value="Genomic_DNA"/>
</dbReference>
<reference evidence="2" key="1">
    <citation type="journal article" date="2020" name="Stud. Mycol.">
        <title>101 Dothideomycetes genomes: a test case for predicting lifestyles and emergence of pathogens.</title>
        <authorList>
            <person name="Haridas S."/>
            <person name="Albert R."/>
            <person name="Binder M."/>
            <person name="Bloem J."/>
            <person name="Labutti K."/>
            <person name="Salamov A."/>
            <person name="Andreopoulos B."/>
            <person name="Baker S."/>
            <person name="Barry K."/>
            <person name="Bills G."/>
            <person name="Bluhm B."/>
            <person name="Cannon C."/>
            <person name="Castanera R."/>
            <person name="Culley D."/>
            <person name="Daum C."/>
            <person name="Ezra D."/>
            <person name="Gonzalez J."/>
            <person name="Henrissat B."/>
            <person name="Kuo A."/>
            <person name="Liang C."/>
            <person name="Lipzen A."/>
            <person name="Lutzoni F."/>
            <person name="Magnuson J."/>
            <person name="Mondo S."/>
            <person name="Nolan M."/>
            <person name="Ohm R."/>
            <person name="Pangilinan J."/>
            <person name="Park H.-J."/>
            <person name="Ramirez L."/>
            <person name="Alfaro M."/>
            <person name="Sun H."/>
            <person name="Tritt A."/>
            <person name="Yoshinaga Y."/>
            <person name="Zwiers L.-H."/>
            <person name="Turgeon B."/>
            <person name="Goodwin S."/>
            <person name="Spatafora J."/>
            <person name="Crous P."/>
            <person name="Grigoriev I."/>
        </authorList>
    </citation>
    <scope>NUCLEOTIDE SEQUENCE</scope>
    <source>
        <strain evidence="2">CBS 122681</strain>
    </source>
</reference>
<organism evidence="2 3">
    <name type="scientific">Lophiostoma macrostomum CBS 122681</name>
    <dbReference type="NCBI Taxonomy" id="1314788"/>
    <lineage>
        <taxon>Eukaryota</taxon>
        <taxon>Fungi</taxon>
        <taxon>Dikarya</taxon>
        <taxon>Ascomycota</taxon>
        <taxon>Pezizomycotina</taxon>
        <taxon>Dothideomycetes</taxon>
        <taxon>Pleosporomycetidae</taxon>
        <taxon>Pleosporales</taxon>
        <taxon>Lophiostomataceae</taxon>
        <taxon>Lophiostoma</taxon>
    </lineage>
</organism>
<protein>
    <submittedName>
        <fullName evidence="2">Uncharacterized protein</fullName>
    </submittedName>
</protein>
<keyword evidence="1" id="KW-0812">Transmembrane</keyword>
<evidence type="ECO:0000313" key="3">
    <source>
        <dbReference type="Proteomes" id="UP000799324"/>
    </source>
</evidence>
<keyword evidence="1" id="KW-1133">Transmembrane helix</keyword>
<accession>A0A6A6SZD9</accession>
<feature type="transmembrane region" description="Helical" evidence="1">
    <location>
        <begin position="6"/>
        <end position="23"/>
    </location>
</feature>
<dbReference type="Proteomes" id="UP000799324">
    <property type="component" value="Unassembled WGS sequence"/>
</dbReference>
<dbReference type="AlphaFoldDB" id="A0A6A6SZD9"/>
<proteinExistence type="predicted"/>
<evidence type="ECO:0000313" key="2">
    <source>
        <dbReference type="EMBL" id="KAF2652407.1"/>
    </source>
</evidence>
<keyword evidence="3" id="KW-1185">Reference proteome</keyword>